<dbReference type="Gene3D" id="6.10.340.10">
    <property type="match status" value="1"/>
</dbReference>
<evidence type="ECO:0000256" key="4">
    <source>
        <dbReference type="ARBA" id="ARBA00023224"/>
    </source>
</evidence>
<dbReference type="AlphaFoldDB" id="A0A494Y3K7"/>
<evidence type="ECO:0000313" key="10">
    <source>
        <dbReference type="EMBL" id="RKP57326.1"/>
    </source>
</evidence>
<dbReference type="EMBL" id="RBZM01000002">
    <property type="protein sequence ID" value="RKP57326.1"/>
    <property type="molecule type" value="Genomic_DNA"/>
</dbReference>
<sequence>MGPYGCRDGSIEYSDDCPLSCTRRSSRESLDRRLCRERLSMLRGYDDVNFLRLVSIRTRLIVSFMCIALIPLVFTGYLSIHKSSAAIKSKMTSYSLELVNQIGNNLSSEVLKFDSIMKEIYISNDVQKGIGQSADVDELKQLERNKRIAGLLSEKMTASPYISNILIAISDGETIGQTQARSQTISEEGAATIKSRLDDSKGQMIMALIKAADGSDQLVSARNIVSLDDGSKLGQVILFINPGLFSEAIRDVSIGEGSSMILLDGQGIVIASNDSESLFGQIFRSDELVGKLKDSELLFDSLIDHRKQLVAAAAITGSDWKIVAAIPYSFLQSESNSIRNAIVWSVAICAVIAVLLAFAITNSLSSPLGKLVRLMKGAKGGNLALRVADSGKDEIADVISNFNDMLGNISVLVRQVNASASNVLHSSEEIATSVKRSHASSLQLGETIQDIAIGSTKQADDISEGVQLLELLSDNITRVEEQNVQVDHIVADTKQLSEEALVSVNTLNEKTKETYAVSSKIIADINDLDQDMNEIQKITKIMFEISAQTNILALNASIEAARAGQAGKGFAVVANEVKRLAQQSIESAKMINDIVNAIKGKTEATVRDANDASAILAQQLEAVRNTEQSFKTIFHSMANVSESLGGVNESLRRVLRSKEDTISTIGNISAIAEETAATTEEVSANIDEQVSESGRLQELAVRLQRLASDLDAEISEFTIEDEVQSRSRR</sequence>
<dbReference type="Proteomes" id="UP000282076">
    <property type="component" value="Unassembled WGS sequence"/>
</dbReference>
<protein>
    <submittedName>
        <fullName evidence="10">Methyl-accepting chemotaxis protein</fullName>
    </submittedName>
</protein>
<dbReference type="PANTHER" id="PTHR32089">
    <property type="entry name" value="METHYL-ACCEPTING CHEMOTAXIS PROTEIN MCPB"/>
    <property type="match status" value="1"/>
</dbReference>
<evidence type="ECO:0000313" key="11">
    <source>
        <dbReference type="Proteomes" id="UP000282076"/>
    </source>
</evidence>
<dbReference type="PROSITE" id="PS50111">
    <property type="entry name" value="CHEMOTAXIS_TRANSDUC_2"/>
    <property type="match status" value="1"/>
</dbReference>
<keyword evidence="7" id="KW-0812">Transmembrane</keyword>
<evidence type="ECO:0000256" key="1">
    <source>
        <dbReference type="ARBA" id="ARBA00004236"/>
    </source>
</evidence>
<dbReference type="GO" id="GO:0007165">
    <property type="term" value="P:signal transduction"/>
    <property type="evidence" value="ECO:0007669"/>
    <property type="project" value="UniProtKB-KW"/>
</dbReference>
<comment type="subcellular location">
    <subcellularLocation>
        <location evidence="1">Cell membrane</location>
    </subcellularLocation>
</comment>
<dbReference type="SMART" id="SM00304">
    <property type="entry name" value="HAMP"/>
    <property type="match status" value="1"/>
</dbReference>
<evidence type="ECO:0000256" key="6">
    <source>
        <dbReference type="PROSITE-ProRule" id="PRU00284"/>
    </source>
</evidence>
<dbReference type="InterPro" id="IPR003660">
    <property type="entry name" value="HAMP_dom"/>
</dbReference>
<dbReference type="PROSITE" id="PS50885">
    <property type="entry name" value="HAMP"/>
    <property type="match status" value="1"/>
</dbReference>
<dbReference type="Pfam" id="PF00015">
    <property type="entry name" value="MCPsignal"/>
    <property type="match status" value="1"/>
</dbReference>
<dbReference type="Gene3D" id="1.10.287.950">
    <property type="entry name" value="Methyl-accepting chemotaxis protein"/>
    <property type="match status" value="1"/>
</dbReference>
<feature type="domain" description="Methyl-accepting transducer" evidence="8">
    <location>
        <begin position="433"/>
        <end position="690"/>
    </location>
</feature>
<evidence type="ECO:0000259" key="8">
    <source>
        <dbReference type="PROSITE" id="PS50111"/>
    </source>
</evidence>
<name>A0A494Y3K7_9BACL</name>
<evidence type="ECO:0000256" key="5">
    <source>
        <dbReference type="ARBA" id="ARBA00029447"/>
    </source>
</evidence>
<proteinExistence type="inferred from homology"/>
<evidence type="ECO:0000256" key="7">
    <source>
        <dbReference type="SAM" id="Phobius"/>
    </source>
</evidence>
<evidence type="ECO:0000259" key="9">
    <source>
        <dbReference type="PROSITE" id="PS50885"/>
    </source>
</evidence>
<organism evidence="10 11">
    <name type="scientific">Cohnella endophytica</name>
    <dbReference type="NCBI Taxonomy" id="2419778"/>
    <lineage>
        <taxon>Bacteria</taxon>
        <taxon>Bacillati</taxon>
        <taxon>Bacillota</taxon>
        <taxon>Bacilli</taxon>
        <taxon>Bacillales</taxon>
        <taxon>Paenibacillaceae</taxon>
        <taxon>Cohnella</taxon>
    </lineage>
</organism>
<dbReference type="GO" id="GO:0005886">
    <property type="term" value="C:plasma membrane"/>
    <property type="evidence" value="ECO:0007669"/>
    <property type="project" value="UniProtKB-SubCell"/>
</dbReference>
<accession>A0A494Y3K7</accession>
<comment type="caution">
    <text evidence="10">The sequence shown here is derived from an EMBL/GenBank/DDBJ whole genome shotgun (WGS) entry which is preliminary data.</text>
</comment>
<keyword evidence="4 6" id="KW-0807">Transducer</keyword>
<evidence type="ECO:0000256" key="3">
    <source>
        <dbReference type="ARBA" id="ARBA00023136"/>
    </source>
</evidence>
<dbReference type="InterPro" id="IPR004089">
    <property type="entry name" value="MCPsignal_dom"/>
</dbReference>
<evidence type="ECO:0000256" key="2">
    <source>
        <dbReference type="ARBA" id="ARBA00022475"/>
    </source>
</evidence>
<feature type="transmembrane region" description="Helical" evidence="7">
    <location>
        <begin position="60"/>
        <end position="80"/>
    </location>
</feature>
<feature type="domain" description="HAMP" evidence="9">
    <location>
        <begin position="362"/>
        <end position="414"/>
    </location>
</feature>
<dbReference type="PANTHER" id="PTHR32089:SF114">
    <property type="entry name" value="METHYL-ACCEPTING CHEMOTAXIS PROTEIN MCPB"/>
    <property type="match status" value="1"/>
</dbReference>
<keyword evidence="11" id="KW-1185">Reference proteome</keyword>
<dbReference type="SMART" id="SM00283">
    <property type="entry name" value="MA"/>
    <property type="match status" value="1"/>
</dbReference>
<reference evidence="10 11" key="1">
    <citation type="submission" date="2018-10" db="EMBL/GenBank/DDBJ databases">
        <title>Cohnella sp. M2MS4P-1, whole genome shotgun sequence.</title>
        <authorList>
            <person name="Tuo L."/>
        </authorList>
    </citation>
    <scope>NUCLEOTIDE SEQUENCE [LARGE SCALE GENOMIC DNA]</scope>
    <source>
        <strain evidence="10 11">M2MS4P-1</strain>
    </source>
</reference>
<dbReference type="CDD" id="cd06225">
    <property type="entry name" value="HAMP"/>
    <property type="match status" value="1"/>
</dbReference>
<keyword evidence="3 7" id="KW-0472">Membrane</keyword>
<feature type="transmembrane region" description="Helical" evidence="7">
    <location>
        <begin position="341"/>
        <end position="360"/>
    </location>
</feature>
<dbReference type="Gene3D" id="3.30.450.20">
    <property type="entry name" value="PAS domain"/>
    <property type="match status" value="1"/>
</dbReference>
<dbReference type="SUPFAM" id="SSF58104">
    <property type="entry name" value="Methyl-accepting chemotaxis protein (MCP) signaling domain"/>
    <property type="match status" value="1"/>
</dbReference>
<comment type="similarity">
    <text evidence="5">Belongs to the methyl-accepting chemotaxis (MCP) protein family.</text>
</comment>
<gene>
    <name evidence="10" type="ORF">D7Z26_04950</name>
</gene>
<keyword evidence="2" id="KW-1003">Cell membrane</keyword>
<keyword evidence="7" id="KW-1133">Transmembrane helix</keyword>
<dbReference type="Pfam" id="PF00672">
    <property type="entry name" value="HAMP"/>
    <property type="match status" value="1"/>
</dbReference>